<name>A0A6H9XG06_9CORY</name>
<gene>
    <name evidence="1" type="ORF">NCTC10254_00196</name>
</gene>
<sequence length="170" mass="18235">MNNKPYAGISHELSPQALNKAMLEAVDFVDAKGWDAPPTLFGLVPTALIRLAHDALDDAPLTLVVQELPSDLTPESEELGAYISRVTWPDGVVGAILAQEIRFLDPNANASTPLRPARLFSGVLRDNMAQLTLLQLRPSESDPQAPDRRELRGGSGVATGVIAALQATFE</sequence>
<dbReference type="InterPro" id="IPR047681">
    <property type="entry name" value="PPA1309-like"/>
</dbReference>
<dbReference type="RefSeq" id="WP_040431399.1">
    <property type="nucleotide sequence ID" value="NZ_CP050134.2"/>
</dbReference>
<dbReference type="AlphaFoldDB" id="A0A6H9XG06"/>
<dbReference type="GeneID" id="84573344"/>
<evidence type="ECO:0000313" key="2">
    <source>
        <dbReference type="Proteomes" id="UP000249886"/>
    </source>
</evidence>
<dbReference type="EMBL" id="UARK01000001">
    <property type="protein sequence ID" value="SPW23833.1"/>
    <property type="molecule type" value="Genomic_DNA"/>
</dbReference>
<proteinExistence type="predicted"/>
<dbReference type="Proteomes" id="UP000249886">
    <property type="component" value="Unassembled WGS sequence"/>
</dbReference>
<comment type="caution">
    <text evidence="1">The sequence shown here is derived from an EMBL/GenBank/DDBJ whole genome shotgun (WGS) entry which is preliminary data.</text>
</comment>
<accession>A0A6H9XG06</accession>
<organism evidence="1 2">
    <name type="scientific">Corynebacterium matruchotii</name>
    <dbReference type="NCBI Taxonomy" id="43768"/>
    <lineage>
        <taxon>Bacteria</taxon>
        <taxon>Bacillati</taxon>
        <taxon>Actinomycetota</taxon>
        <taxon>Actinomycetes</taxon>
        <taxon>Mycobacteriales</taxon>
        <taxon>Corynebacteriaceae</taxon>
        <taxon>Corynebacterium</taxon>
    </lineage>
</organism>
<reference evidence="1 2" key="1">
    <citation type="submission" date="2018-06" db="EMBL/GenBank/DDBJ databases">
        <authorList>
            <consortium name="Pathogen Informatics"/>
            <person name="Doyle S."/>
        </authorList>
    </citation>
    <scope>NUCLEOTIDE SEQUENCE [LARGE SCALE GENOMIC DNA]</scope>
    <source>
        <strain evidence="1 2">NCTC10254</strain>
    </source>
</reference>
<evidence type="ECO:0000313" key="1">
    <source>
        <dbReference type="EMBL" id="SPW23833.1"/>
    </source>
</evidence>
<protein>
    <submittedName>
        <fullName evidence="1">Uncharacterized protein</fullName>
    </submittedName>
</protein>
<dbReference type="NCBIfam" id="NF040618">
    <property type="entry name" value="PPA1309_fam"/>
    <property type="match status" value="1"/>
</dbReference>